<dbReference type="GeneID" id="45683219"/>
<dbReference type="Proteomes" id="UP000243680">
    <property type="component" value="Chromosome 3"/>
</dbReference>
<dbReference type="RefSeq" id="WP_011879942.1">
    <property type="nucleotide sequence ID" value="NZ_CP013421.1"/>
</dbReference>
<dbReference type="AlphaFoldDB" id="A0A1B4LI24"/>
<accession>A0A1B4LI24</accession>
<protein>
    <recommendedName>
        <fullName evidence="4">Chemotaxis protein</fullName>
    </recommendedName>
</protein>
<keyword evidence="1" id="KW-1133">Transmembrane helix</keyword>
<dbReference type="EMBL" id="CP013421">
    <property type="protein sequence ID" value="AOJ76832.1"/>
    <property type="molecule type" value="Genomic_DNA"/>
</dbReference>
<gene>
    <name evidence="2" type="ORF">WJ35_17390</name>
</gene>
<name>A0A1B4LI24_9BURK</name>
<proteinExistence type="predicted"/>
<evidence type="ECO:0008006" key="4">
    <source>
        <dbReference type="Google" id="ProtNLM"/>
    </source>
</evidence>
<feature type="transmembrane region" description="Helical" evidence="1">
    <location>
        <begin position="201"/>
        <end position="220"/>
    </location>
</feature>
<evidence type="ECO:0000256" key="1">
    <source>
        <dbReference type="SAM" id="Phobius"/>
    </source>
</evidence>
<reference evidence="2 3" key="1">
    <citation type="submission" date="2015-12" db="EMBL/GenBank/DDBJ databases">
        <title>Diversity of Burkholderia near neighbor genomes.</title>
        <authorList>
            <person name="Sahl J."/>
            <person name="Wagner D."/>
            <person name="Keim P."/>
        </authorList>
    </citation>
    <scope>NUCLEOTIDE SEQUENCE [LARGE SCALE GENOMIC DNA]</scope>
    <source>
        <strain evidence="2 3">MSMB0783</strain>
    </source>
</reference>
<organism evidence="2 3">
    <name type="scientific">Burkholderia ubonensis</name>
    <dbReference type="NCBI Taxonomy" id="101571"/>
    <lineage>
        <taxon>Bacteria</taxon>
        <taxon>Pseudomonadati</taxon>
        <taxon>Pseudomonadota</taxon>
        <taxon>Betaproteobacteria</taxon>
        <taxon>Burkholderiales</taxon>
        <taxon>Burkholderiaceae</taxon>
        <taxon>Burkholderia</taxon>
        <taxon>Burkholderia cepacia complex</taxon>
    </lineage>
</organism>
<evidence type="ECO:0000313" key="3">
    <source>
        <dbReference type="Proteomes" id="UP000243680"/>
    </source>
</evidence>
<keyword evidence="1" id="KW-0472">Membrane</keyword>
<evidence type="ECO:0000313" key="2">
    <source>
        <dbReference type="EMBL" id="AOJ76832.1"/>
    </source>
</evidence>
<sequence length="224" mass="24670">MRKRRAGSPDALARLFLEATGELPDDGSLLRMRRVSGALNLRDNDALWSMIVALEYYARLYEAMPDRIRRAGEGGFDAVRREVDEATGALMRQHRDALARCKATIQLAEDMTREHEAGYRAALASLNEASIVAFADRLANRAAKIAGNRMVGAVAVAARDQRARMDEAVGVLGSAMADALKRIQTGIELTERRLTRALARLLFAAASLFVTFLAVAFWLGEHVR</sequence>
<keyword evidence="1" id="KW-0812">Transmembrane</keyword>